<dbReference type="SUPFAM" id="SSF56496">
    <property type="entry name" value="Fibrinogen C-terminal domain-like"/>
    <property type="match status" value="1"/>
</dbReference>
<dbReference type="InterPro" id="IPR036056">
    <property type="entry name" value="Fibrinogen-like_C"/>
</dbReference>
<reference evidence="2" key="1">
    <citation type="journal article" date="2021" name="Mol. Ecol. Resour.">
        <title>Phylogenomic analyses of the genus Drosophila reveals genomic signals of climate adaptation.</title>
        <authorList>
            <person name="Li F."/>
            <person name="Rane R.V."/>
            <person name="Luria V."/>
            <person name="Xiong Z."/>
            <person name="Chen J."/>
            <person name="Li Z."/>
            <person name="Catullo R.A."/>
            <person name="Griffin P.C."/>
            <person name="Schiffer M."/>
            <person name="Pearce S."/>
            <person name="Lee S.F."/>
            <person name="McElroy K."/>
            <person name="Stocker A."/>
            <person name="Shirriffs J."/>
            <person name="Cockerell F."/>
            <person name="Coppin C."/>
            <person name="Sgro C.M."/>
            <person name="Karger A."/>
            <person name="Cain J.W."/>
            <person name="Weber J.A."/>
            <person name="Santpere G."/>
            <person name="Kirschner M.W."/>
            <person name="Hoffmann A.A."/>
            <person name="Oakeshott J.G."/>
            <person name="Zhang G."/>
        </authorList>
    </citation>
    <scope>NUCLEOTIDE SEQUENCE</scope>
    <source>
        <strain evidence="2">BGI-SZ-2011g</strain>
    </source>
</reference>
<feature type="domain" description="Fibrinogen C-terminal" evidence="1">
    <location>
        <begin position="1"/>
        <end position="109"/>
    </location>
</feature>
<dbReference type="InterPro" id="IPR002181">
    <property type="entry name" value="Fibrinogen_a/b/g_C_dom"/>
</dbReference>
<evidence type="ECO:0000259" key="1">
    <source>
        <dbReference type="PROSITE" id="PS51406"/>
    </source>
</evidence>
<dbReference type="AlphaFoldDB" id="A0AAD4PM23"/>
<dbReference type="PROSITE" id="PS51406">
    <property type="entry name" value="FIBRINOGEN_C_2"/>
    <property type="match status" value="1"/>
</dbReference>
<feature type="non-terminal residue" evidence="2">
    <location>
        <position position="1"/>
    </location>
</feature>
<organism evidence="2 3">
    <name type="scientific">Drosophila rubida</name>
    <dbReference type="NCBI Taxonomy" id="30044"/>
    <lineage>
        <taxon>Eukaryota</taxon>
        <taxon>Metazoa</taxon>
        <taxon>Ecdysozoa</taxon>
        <taxon>Arthropoda</taxon>
        <taxon>Hexapoda</taxon>
        <taxon>Insecta</taxon>
        <taxon>Pterygota</taxon>
        <taxon>Neoptera</taxon>
        <taxon>Endopterygota</taxon>
        <taxon>Diptera</taxon>
        <taxon>Brachycera</taxon>
        <taxon>Muscomorpha</taxon>
        <taxon>Ephydroidea</taxon>
        <taxon>Drosophilidae</taxon>
        <taxon>Drosophila</taxon>
    </lineage>
</organism>
<keyword evidence="3" id="KW-1185">Reference proteome</keyword>
<gene>
    <name evidence="2" type="ORF">KR093_010267</name>
</gene>
<dbReference type="PANTHER" id="PTHR19143">
    <property type="entry name" value="FIBRINOGEN/TENASCIN/ANGIOPOEITIN"/>
    <property type="match status" value="1"/>
</dbReference>
<sequence>VEPGWMVIQQRIGGEEDFNRDWATYREGFGPFDSDFFLGLEKIYRLTNSRRHKLYVFLLNNIKIAQYDDFKIADESSGYALSLGEFTGDIDMLRSSRNMKFSTFDRDND</sequence>
<feature type="non-terminal residue" evidence="2">
    <location>
        <position position="109"/>
    </location>
</feature>
<dbReference type="EMBL" id="JAJJHW010002585">
    <property type="protein sequence ID" value="KAH8372157.1"/>
    <property type="molecule type" value="Genomic_DNA"/>
</dbReference>
<dbReference type="InterPro" id="IPR050373">
    <property type="entry name" value="Fibrinogen_C-term_domain"/>
</dbReference>
<dbReference type="Proteomes" id="UP001200034">
    <property type="component" value="Unassembled WGS sequence"/>
</dbReference>
<evidence type="ECO:0000313" key="2">
    <source>
        <dbReference type="EMBL" id="KAH8372157.1"/>
    </source>
</evidence>
<dbReference type="InterPro" id="IPR014716">
    <property type="entry name" value="Fibrinogen_a/b/g_C_1"/>
</dbReference>
<dbReference type="Pfam" id="PF00147">
    <property type="entry name" value="Fibrinogen_C"/>
    <property type="match status" value="1"/>
</dbReference>
<dbReference type="GO" id="GO:0005615">
    <property type="term" value="C:extracellular space"/>
    <property type="evidence" value="ECO:0007669"/>
    <property type="project" value="TreeGrafter"/>
</dbReference>
<dbReference type="SMART" id="SM00186">
    <property type="entry name" value="FBG"/>
    <property type="match status" value="1"/>
</dbReference>
<protein>
    <recommendedName>
        <fullName evidence="1">Fibrinogen C-terminal domain-containing protein</fullName>
    </recommendedName>
</protein>
<accession>A0AAD4PM23</accession>
<proteinExistence type="predicted"/>
<evidence type="ECO:0000313" key="3">
    <source>
        <dbReference type="Proteomes" id="UP001200034"/>
    </source>
</evidence>
<name>A0AAD4PM23_9MUSC</name>
<comment type="caution">
    <text evidence="2">The sequence shown here is derived from an EMBL/GenBank/DDBJ whole genome shotgun (WGS) entry which is preliminary data.</text>
</comment>
<dbReference type="Gene3D" id="3.90.215.10">
    <property type="entry name" value="Gamma Fibrinogen, chain A, domain 1"/>
    <property type="match status" value="1"/>
</dbReference>